<name>A0A6P7L3H9_BETSP</name>
<feature type="domain" description="TACI cysteine-rich" evidence="3">
    <location>
        <begin position="73"/>
        <end position="110"/>
    </location>
</feature>
<gene>
    <name evidence="5" type="primary">LOC114845381</name>
</gene>
<dbReference type="GO" id="GO:0030889">
    <property type="term" value="P:negative regulation of B cell proliferation"/>
    <property type="evidence" value="ECO:0007669"/>
    <property type="project" value="TreeGrafter"/>
</dbReference>
<dbReference type="InterPro" id="IPR015384">
    <property type="entry name" value="TACI_Cys-rich-dom"/>
</dbReference>
<dbReference type="InterPro" id="IPR022317">
    <property type="entry name" value="TNFR_13B"/>
</dbReference>
<dbReference type="GO" id="GO:0005886">
    <property type="term" value="C:plasma membrane"/>
    <property type="evidence" value="ECO:0007669"/>
    <property type="project" value="InterPro"/>
</dbReference>
<evidence type="ECO:0000256" key="2">
    <source>
        <dbReference type="SAM" id="Phobius"/>
    </source>
</evidence>
<keyword evidence="2" id="KW-1133">Transmembrane helix</keyword>
<dbReference type="KEGG" id="bspl:114845381"/>
<feature type="region of interest" description="Disordered" evidence="1">
    <location>
        <begin position="174"/>
        <end position="217"/>
    </location>
</feature>
<evidence type="ECO:0000259" key="3">
    <source>
        <dbReference type="Pfam" id="PF09305"/>
    </source>
</evidence>
<dbReference type="GeneID" id="114845381"/>
<dbReference type="Gene3D" id="4.10.1290.10">
    <property type="entry name" value="Tumor necrosis factor receptor superfamily"/>
    <property type="match status" value="2"/>
</dbReference>
<dbReference type="SUPFAM" id="SSF57586">
    <property type="entry name" value="TNF receptor-like"/>
    <property type="match status" value="1"/>
</dbReference>
<accession>A0A6P7L3H9</accession>
<dbReference type="RefSeq" id="XP_028989137.1">
    <property type="nucleotide sequence ID" value="XM_029133304.3"/>
</dbReference>
<evidence type="ECO:0000313" key="4">
    <source>
        <dbReference type="Proteomes" id="UP000515150"/>
    </source>
</evidence>
<dbReference type="GO" id="GO:0001782">
    <property type="term" value="P:B cell homeostasis"/>
    <property type="evidence" value="ECO:0007669"/>
    <property type="project" value="TreeGrafter"/>
</dbReference>
<dbReference type="PANTHER" id="PTHR15511:SF2">
    <property type="entry name" value="TUMOR NECROSIS FACTOR RECEPTOR SUPERFAMILY MEMBER 13B"/>
    <property type="match status" value="1"/>
</dbReference>
<reference evidence="5" key="1">
    <citation type="submission" date="2025-08" db="UniProtKB">
        <authorList>
            <consortium name="RefSeq"/>
        </authorList>
    </citation>
    <scope>IDENTIFICATION</scope>
</reference>
<protein>
    <submittedName>
        <fullName evidence="5">Tumor necrosis factor receptor superfamily member 13B</fullName>
    </submittedName>
</protein>
<proteinExistence type="predicted"/>
<dbReference type="InParanoid" id="A0A6P7L3H9"/>
<dbReference type="Proteomes" id="UP000515150">
    <property type="component" value="Chromosome 19"/>
</dbReference>
<feature type="transmembrane region" description="Helical" evidence="2">
    <location>
        <begin position="144"/>
        <end position="168"/>
    </location>
</feature>
<evidence type="ECO:0000256" key="1">
    <source>
        <dbReference type="SAM" id="MobiDB-lite"/>
    </source>
</evidence>
<keyword evidence="2" id="KW-0472">Membrane</keyword>
<dbReference type="Pfam" id="PF09305">
    <property type="entry name" value="TACI-CRD2"/>
    <property type="match status" value="1"/>
</dbReference>
<dbReference type="PANTHER" id="PTHR15511">
    <property type="entry name" value="TUMOR NECROSIS FACTOR RECEPTOR SUPERFAMILY MEMBER 13B"/>
    <property type="match status" value="1"/>
</dbReference>
<keyword evidence="4" id="KW-1185">Reference proteome</keyword>
<evidence type="ECO:0000313" key="5">
    <source>
        <dbReference type="RefSeq" id="XP_028989137.1"/>
    </source>
</evidence>
<dbReference type="GO" id="GO:0002244">
    <property type="term" value="P:hematopoietic progenitor cell differentiation"/>
    <property type="evidence" value="ECO:0007669"/>
    <property type="project" value="TreeGrafter"/>
</dbReference>
<dbReference type="OrthoDB" id="9934669at2759"/>
<sequence>MSSHVEIQAWLIRVCRPRILPPLLHLARSPGLMGKKCCEGKHWDGLLKKCVECRLTCQETHMNSRCISYCKSLQCKATPGHYYDLLLKKCMRCSDICGRHPAECSQHCQTSTAPVTGGALTAEVTGVKASRDLSVTTGLEPPGIWMYPLLALCVVLVVASLSAALAVFPRRARKGASNPGAKKASAKQEAGPPRAQKDVVTNPSRPAEPSEEPNPTETCVCVHCFPDLKALGQSSDGPLRAPFTFYQQAVHKGPTPKGASLWSEDSLYTSGIEVHEEAAVG</sequence>
<organism evidence="4 5">
    <name type="scientific">Betta splendens</name>
    <name type="common">Siamese fighting fish</name>
    <dbReference type="NCBI Taxonomy" id="158456"/>
    <lineage>
        <taxon>Eukaryota</taxon>
        <taxon>Metazoa</taxon>
        <taxon>Chordata</taxon>
        <taxon>Craniata</taxon>
        <taxon>Vertebrata</taxon>
        <taxon>Euteleostomi</taxon>
        <taxon>Actinopterygii</taxon>
        <taxon>Neopterygii</taxon>
        <taxon>Teleostei</taxon>
        <taxon>Neoteleostei</taxon>
        <taxon>Acanthomorphata</taxon>
        <taxon>Anabantaria</taxon>
        <taxon>Anabantiformes</taxon>
        <taxon>Anabantoidei</taxon>
        <taxon>Osphronemidae</taxon>
        <taxon>Betta</taxon>
    </lineage>
</organism>
<keyword evidence="5" id="KW-0675">Receptor</keyword>
<dbReference type="AlphaFoldDB" id="A0A6P7L3H9"/>
<keyword evidence="2" id="KW-0812">Transmembrane</keyword>